<organism evidence="5 6">
    <name type="scientific">Sanguibacter inulinus</name>
    <dbReference type="NCBI Taxonomy" id="60922"/>
    <lineage>
        <taxon>Bacteria</taxon>
        <taxon>Bacillati</taxon>
        <taxon>Actinomycetota</taxon>
        <taxon>Actinomycetes</taxon>
        <taxon>Micrococcales</taxon>
        <taxon>Sanguibacteraceae</taxon>
        <taxon>Sanguibacter</taxon>
    </lineage>
</organism>
<keyword evidence="2" id="KW-0012">Acyltransferase</keyword>
<evidence type="ECO:0000256" key="2">
    <source>
        <dbReference type="ARBA" id="ARBA00023315"/>
    </source>
</evidence>
<reference evidence="5 6" key="1">
    <citation type="submission" date="2020-07" db="EMBL/GenBank/DDBJ databases">
        <title>MOT database genomes.</title>
        <authorList>
            <person name="Joseph S."/>
            <person name="Aduse-Opoku J."/>
            <person name="Hashim A."/>
            <person name="Wade W."/>
            <person name="Curtis M."/>
        </authorList>
    </citation>
    <scope>NUCLEOTIDE SEQUENCE [LARGE SCALE GENOMIC DNA]</scope>
    <source>
        <strain evidence="5 6">DSM 100099</strain>
    </source>
</reference>
<name>A0A853ET12_9MICO</name>
<dbReference type="EMBL" id="JACBYE010000001">
    <property type="protein sequence ID" value="NYS92058.1"/>
    <property type="molecule type" value="Genomic_DNA"/>
</dbReference>
<dbReference type="GO" id="GO:0005737">
    <property type="term" value="C:cytoplasm"/>
    <property type="evidence" value="ECO:0007669"/>
    <property type="project" value="TreeGrafter"/>
</dbReference>
<comment type="caution">
    <text evidence="5">The sequence shown here is derived from an EMBL/GenBank/DDBJ whole genome shotgun (WGS) entry which is preliminary data.</text>
</comment>
<dbReference type="PANTHER" id="PTHR43792">
    <property type="entry name" value="GNAT FAMILY, PUTATIVE (AFU_ORTHOLOGUE AFUA_3G00765)-RELATED-RELATED"/>
    <property type="match status" value="1"/>
</dbReference>
<dbReference type="PROSITE" id="PS51186">
    <property type="entry name" value="GNAT"/>
    <property type="match status" value="1"/>
</dbReference>
<evidence type="ECO:0000313" key="6">
    <source>
        <dbReference type="Proteomes" id="UP000561011"/>
    </source>
</evidence>
<dbReference type="RefSeq" id="WP_056134957.1">
    <property type="nucleotide sequence ID" value="NZ_JACBYE010000001.1"/>
</dbReference>
<dbReference type="InterPro" id="IPR016181">
    <property type="entry name" value="Acyl_CoA_acyltransferase"/>
</dbReference>
<dbReference type="SUPFAM" id="SSF55729">
    <property type="entry name" value="Acyl-CoA N-acyltransferases (Nat)"/>
    <property type="match status" value="1"/>
</dbReference>
<protein>
    <submittedName>
        <fullName evidence="5">GNAT family N-acetyltransferase</fullName>
    </submittedName>
</protein>
<dbReference type="Proteomes" id="UP000561011">
    <property type="component" value="Unassembled WGS sequence"/>
</dbReference>
<evidence type="ECO:0000313" key="5">
    <source>
        <dbReference type="EMBL" id="NYS92058.1"/>
    </source>
</evidence>
<dbReference type="PANTHER" id="PTHR43792:SF8">
    <property type="entry name" value="[RIBOSOMAL PROTEIN US5]-ALANINE N-ACETYLTRANSFERASE"/>
    <property type="match status" value="1"/>
</dbReference>
<keyword evidence="6" id="KW-1185">Reference proteome</keyword>
<dbReference type="GO" id="GO:0008999">
    <property type="term" value="F:protein-N-terminal-alanine acetyltransferase activity"/>
    <property type="evidence" value="ECO:0007669"/>
    <property type="project" value="TreeGrafter"/>
</dbReference>
<evidence type="ECO:0000256" key="1">
    <source>
        <dbReference type="ARBA" id="ARBA00022679"/>
    </source>
</evidence>
<dbReference type="AlphaFoldDB" id="A0A853ET12"/>
<comment type="similarity">
    <text evidence="3">Belongs to the acetyltransferase family. RimJ subfamily.</text>
</comment>
<keyword evidence="1 5" id="KW-0808">Transferase</keyword>
<feature type="domain" description="N-acetyltransferase" evidence="4">
    <location>
        <begin position="3"/>
        <end position="172"/>
    </location>
</feature>
<dbReference type="InterPro" id="IPR051531">
    <property type="entry name" value="N-acetyltransferase"/>
</dbReference>
<dbReference type="Gene3D" id="3.40.630.30">
    <property type="match status" value="1"/>
</dbReference>
<evidence type="ECO:0000256" key="3">
    <source>
        <dbReference type="ARBA" id="ARBA00038502"/>
    </source>
</evidence>
<sequence>MSSRTRLVTPEDATVIAELQTRNRAFLAPWEPVREDTYFTVVGQRADITTALERHERGESLPLVVLDHDGEVAGRLTLSGIVRGPFLSCSMGYWLSEDRTGQGLATEAVEAAVHIAFDEMGLHRVEAGTLRSNSASQGVLGRAGFKQYGLAPGYLKIAGRWEDHVLFQRLNPLV</sequence>
<evidence type="ECO:0000259" key="4">
    <source>
        <dbReference type="PROSITE" id="PS51186"/>
    </source>
</evidence>
<dbReference type="Pfam" id="PF13302">
    <property type="entry name" value="Acetyltransf_3"/>
    <property type="match status" value="1"/>
</dbReference>
<dbReference type="InterPro" id="IPR000182">
    <property type="entry name" value="GNAT_dom"/>
</dbReference>
<gene>
    <name evidence="5" type="ORF">HZZ10_00690</name>
</gene>
<accession>A0A853ET12</accession>
<proteinExistence type="inferred from homology"/>